<gene>
    <name evidence="1" type="ORF">HXX08_22340</name>
    <name evidence="2" type="ORF">OZ401_004152</name>
</gene>
<dbReference type="Proteomes" id="UP000521676">
    <property type="component" value="Unassembled WGS sequence"/>
</dbReference>
<sequence>MGGVYRRGWGNTRNQYRAVREPPLRTKSHENRFVGAHYDAPAMGGFYQGGCGNKRRAVKAQPRPRSPVIIVR</sequence>
<dbReference type="EMBL" id="JACATZ010000003">
    <property type="protein sequence ID" value="NWJ48608.1"/>
    <property type="molecule type" value="Genomic_DNA"/>
</dbReference>
<dbReference type="AlphaFoldDB" id="A0A8T7M8W3"/>
<proteinExistence type="predicted"/>
<evidence type="ECO:0000313" key="4">
    <source>
        <dbReference type="Proteomes" id="UP001431572"/>
    </source>
</evidence>
<keyword evidence="4" id="KW-1185">Reference proteome</keyword>
<dbReference type="RefSeq" id="WP_341470444.1">
    <property type="nucleotide sequence ID" value="NZ_CP128400.1"/>
</dbReference>
<reference evidence="2" key="2">
    <citation type="journal article" date="2024" name="Nature">
        <title>Anoxygenic phototroph of the Chloroflexota uses a type I reaction centre.</title>
        <authorList>
            <person name="Tsuji J.M."/>
            <person name="Shaw N.A."/>
            <person name="Nagashima S."/>
            <person name="Venkiteswaran J.J."/>
            <person name="Schiff S.L."/>
            <person name="Watanabe T."/>
            <person name="Fukui M."/>
            <person name="Hanada S."/>
            <person name="Tank M."/>
            <person name="Neufeld J.D."/>
        </authorList>
    </citation>
    <scope>NUCLEOTIDE SEQUENCE</scope>
    <source>
        <strain evidence="2">L227-S17</strain>
    </source>
</reference>
<evidence type="ECO:0000313" key="2">
    <source>
        <dbReference type="EMBL" id="WJW68538.1"/>
    </source>
</evidence>
<evidence type="ECO:0000313" key="1">
    <source>
        <dbReference type="EMBL" id="NWJ48608.1"/>
    </source>
</evidence>
<name>A0A8T7M8W3_9CHLR</name>
<organism evidence="1 3">
    <name type="scientific">Candidatus Chlorohelix allophototropha</name>
    <dbReference type="NCBI Taxonomy" id="3003348"/>
    <lineage>
        <taxon>Bacteria</taxon>
        <taxon>Bacillati</taxon>
        <taxon>Chloroflexota</taxon>
        <taxon>Chloroflexia</taxon>
        <taxon>Candidatus Chloroheliales</taxon>
        <taxon>Candidatus Chloroheliaceae</taxon>
        <taxon>Candidatus Chlorohelix</taxon>
    </lineage>
</organism>
<dbReference type="EMBL" id="CP128400">
    <property type="protein sequence ID" value="WJW68538.1"/>
    <property type="molecule type" value="Genomic_DNA"/>
</dbReference>
<dbReference type="Proteomes" id="UP001431572">
    <property type="component" value="Chromosome 2"/>
</dbReference>
<reference evidence="1 3" key="1">
    <citation type="submission" date="2020-06" db="EMBL/GenBank/DDBJ databases">
        <title>Anoxygenic phototrophic Chloroflexota member uses a Type I reaction center.</title>
        <authorList>
            <person name="Tsuji J.M."/>
            <person name="Shaw N.A."/>
            <person name="Nagashima S."/>
            <person name="Venkiteswaran J."/>
            <person name="Schiff S.L."/>
            <person name="Hanada S."/>
            <person name="Tank M."/>
            <person name="Neufeld J.D."/>
        </authorList>
    </citation>
    <scope>NUCLEOTIDE SEQUENCE [LARGE SCALE GENOMIC DNA]</scope>
    <source>
        <strain evidence="1">L227-S17</strain>
    </source>
</reference>
<protein>
    <submittedName>
        <fullName evidence="1">Uncharacterized protein</fullName>
    </submittedName>
</protein>
<accession>A0A8T7M8W3</accession>
<evidence type="ECO:0000313" key="3">
    <source>
        <dbReference type="Proteomes" id="UP000521676"/>
    </source>
</evidence>